<sequence>MQAETTTNTKCKQDTSLDEELSDVLIAISVISKRLSRKLIQQQLNMEGENTNG</sequence>
<accession>A0A381JBB2</accession>
<name>A0A381JBB2_9CLOT</name>
<dbReference type="AlphaFoldDB" id="A0A381JBB2"/>
<dbReference type="Proteomes" id="UP000254664">
    <property type="component" value="Unassembled WGS sequence"/>
</dbReference>
<protein>
    <submittedName>
        <fullName evidence="1">Uncharacterized protein</fullName>
    </submittedName>
</protein>
<proteinExistence type="predicted"/>
<dbReference type="EMBL" id="UFWZ01000001">
    <property type="protein sequence ID" value="SUY47726.1"/>
    <property type="molecule type" value="Genomic_DNA"/>
</dbReference>
<evidence type="ECO:0000313" key="2">
    <source>
        <dbReference type="Proteomes" id="UP000254664"/>
    </source>
</evidence>
<gene>
    <name evidence="1" type="ORF">NCTC9836_02067</name>
</gene>
<reference evidence="1 2" key="1">
    <citation type="submission" date="2018-06" db="EMBL/GenBank/DDBJ databases">
        <authorList>
            <consortium name="Pathogen Informatics"/>
            <person name="Doyle S."/>
        </authorList>
    </citation>
    <scope>NUCLEOTIDE SEQUENCE [LARGE SCALE GENOMIC DNA]</scope>
    <source>
        <strain evidence="1 2">NCTC9836</strain>
    </source>
</reference>
<dbReference type="RefSeq" id="WP_172556318.1">
    <property type="nucleotide sequence ID" value="NZ_UFWZ01000001.1"/>
</dbReference>
<organism evidence="1 2">
    <name type="scientific">Clostridium putrefaciens</name>
    <dbReference type="NCBI Taxonomy" id="99675"/>
    <lineage>
        <taxon>Bacteria</taxon>
        <taxon>Bacillati</taxon>
        <taxon>Bacillota</taxon>
        <taxon>Clostridia</taxon>
        <taxon>Eubacteriales</taxon>
        <taxon>Clostridiaceae</taxon>
        <taxon>Clostridium</taxon>
    </lineage>
</organism>
<evidence type="ECO:0000313" key="1">
    <source>
        <dbReference type="EMBL" id="SUY47726.1"/>
    </source>
</evidence>
<keyword evidence="2" id="KW-1185">Reference proteome</keyword>